<feature type="transmembrane region" description="Helical" evidence="1">
    <location>
        <begin position="39"/>
        <end position="63"/>
    </location>
</feature>
<feature type="transmembrane region" description="Helical" evidence="1">
    <location>
        <begin position="75"/>
        <end position="99"/>
    </location>
</feature>
<accession>A0A078MR43</accession>
<evidence type="ECO:0000313" key="2">
    <source>
        <dbReference type="EMBL" id="CEA09653.1"/>
    </source>
</evidence>
<dbReference type="PATRIC" id="fig|1461584.3.peg.3001"/>
<keyword evidence="1" id="KW-0812">Transmembrane</keyword>
<keyword evidence="1" id="KW-1133">Transmembrane helix</keyword>
<sequence length="101" mass="10196">MITAAAGSLLASAVAGTIVSTWDLSSNPGNPNPLTGLAYGLLGSQLLWGALGITAFILGIVAVQRPAGHRPGLSAIVGAVVAPLLSLLLFFTVAFIIGWTR</sequence>
<dbReference type="AlphaFoldDB" id="A0A078MR43"/>
<protein>
    <submittedName>
        <fullName evidence="2">Uncharacterized protein</fullName>
    </submittedName>
</protein>
<gene>
    <name evidence="2" type="ORF">BN1051_03025</name>
</gene>
<evidence type="ECO:0000256" key="1">
    <source>
        <dbReference type="SAM" id="Phobius"/>
    </source>
</evidence>
<dbReference type="EMBL" id="LN483072">
    <property type="protein sequence ID" value="CEA09653.1"/>
    <property type="molecule type" value="Genomic_DNA"/>
</dbReference>
<reference evidence="2" key="1">
    <citation type="submission" date="2014-07" db="EMBL/GenBank/DDBJ databases">
        <authorList>
            <person name="Urmite Genomes Urmite Genomes"/>
        </authorList>
    </citation>
    <scope>NUCLEOTIDE SEQUENCE</scope>
    <source>
        <strain evidence="2">11W110_air</strain>
    </source>
</reference>
<organism evidence="2">
    <name type="scientific">Arthrobacter saudimassiliensis</name>
    <dbReference type="NCBI Taxonomy" id="1461584"/>
    <lineage>
        <taxon>Bacteria</taxon>
        <taxon>Bacillati</taxon>
        <taxon>Actinomycetota</taxon>
        <taxon>Actinomycetes</taxon>
        <taxon>Micrococcales</taxon>
        <taxon>Micrococcaceae</taxon>
        <taxon>Arthrobacter</taxon>
    </lineage>
</organism>
<name>A0A078MR43_9MICC</name>
<proteinExistence type="predicted"/>
<keyword evidence="1" id="KW-0472">Membrane</keyword>